<dbReference type="EMBL" id="LHUQ01000026">
    <property type="protein sequence ID" value="KON63563.1"/>
    <property type="molecule type" value="Genomic_DNA"/>
</dbReference>
<keyword evidence="3" id="KW-1185">Reference proteome</keyword>
<proteinExistence type="predicted"/>
<evidence type="ECO:0000313" key="3">
    <source>
        <dbReference type="Proteomes" id="UP000037566"/>
    </source>
</evidence>
<reference evidence="2" key="1">
    <citation type="submission" date="2015-08" db="EMBL/GenBank/DDBJ databases">
        <title>Draft genome sequence of Komagataeibacter europaeus CECT 8546 a cellulose producer strain from vinegar produced by the traditional method.</title>
        <authorList>
            <person name="Poehlein A."/>
            <person name="Valera M.J."/>
            <person name="Haack F.S."/>
            <person name="Mas A."/>
            <person name="Daniel R."/>
            <person name="Streit W.R."/>
            <person name="Mateo E."/>
        </authorList>
    </citation>
    <scope>NUCLEOTIDE SEQUENCE [LARGE SCALE GENOMIC DNA]</scope>
    <source>
        <strain evidence="2">CECT 8546</strain>
    </source>
</reference>
<dbReference type="InterPro" id="IPR044862">
    <property type="entry name" value="Pro_4_hyd_alph_FE2OG_OXY"/>
</dbReference>
<evidence type="ECO:0000259" key="1">
    <source>
        <dbReference type="Pfam" id="PF13640"/>
    </source>
</evidence>
<dbReference type="AlphaFoldDB" id="A0A0M0EE99"/>
<dbReference type="STRING" id="33995.KOEU_29670"/>
<evidence type="ECO:0000313" key="2">
    <source>
        <dbReference type="EMBL" id="KON63563.1"/>
    </source>
</evidence>
<dbReference type="PATRIC" id="fig|33995.3.peg.3292"/>
<gene>
    <name evidence="2" type="ORF">KOEU_29670</name>
</gene>
<dbReference type="Gene3D" id="2.60.120.620">
    <property type="entry name" value="q2cbj1_9rhob like domain"/>
    <property type="match status" value="1"/>
</dbReference>
<name>A0A0M0EE99_KOMEU</name>
<dbReference type="RefSeq" id="WP_010517535.1">
    <property type="nucleotide sequence ID" value="NZ_LHUQ01000026.1"/>
</dbReference>
<organism evidence="2 3">
    <name type="scientific">Komagataeibacter europaeus</name>
    <name type="common">Gluconacetobacter europaeus</name>
    <dbReference type="NCBI Taxonomy" id="33995"/>
    <lineage>
        <taxon>Bacteria</taxon>
        <taxon>Pseudomonadati</taxon>
        <taxon>Pseudomonadota</taxon>
        <taxon>Alphaproteobacteria</taxon>
        <taxon>Acetobacterales</taxon>
        <taxon>Acetobacteraceae</taxon>
        <taxon>Komagataeibacter</taxon>
    </lineage>
</organism>
<dbReference type="Pfam" id="PF13640">
    <property type="entry name" value="2OG-FeII_Oxy_3"/>
    <property type="match status" value="1"/>
</dbReference>
<accession>A0A0M0EE99</accession>
<comment type="caution">
    <text evidence="2">The sequence shown here is derived from an EMBL/GenBank/DDBJ whole genome shotgun (WGS) entry which is preliminary data.</text>
</comment>
<sequence length="273" mass="31876">MSYVPLLKRMDRSDTSRLNSLAQEFKTAKPFPHLVMDGMFCDSLLNEALQAFNLDHVNNINVFQNQLQSKRSTSTKSVMPAAIQRYFDIVNGAPFLRLLTRLTGITNLLPDPYFYGGGMHEVAGQGHFQVHTDFRYHPHTCLENRLALLTYLNHDWKPEYGGQLELWQKNPTRPVRKIVPRFGRSVLMLQSPDSWHGHPQAARTGYLRRTLITYFYTAPKIKADRTEQSTIYLSNSRQSTMQRAEIFVRNIIPHFVIDTARWVRHRKRKQNFR</sequence>
<dbReference type="Proteomes" id="UP000037566">
    <property type="component" value="Unassembled WGS sequence"/>
</dbReference>
<dbReference type="OrthoDB" id="9783171at2"/>
<feature type="domain" description="Prolyl 4-hydroxylase alpha subunit Fe(2+) 2OG dioxygenase" evidence="1">
    <location>
        <begin position="121"/>
        <end position="216"/>
    </location>
</feature>
<protein>
    <recommendedName>
        <fullName evidence="1">Prolyl 4-hydroxylase alpha subunit Fe(2+) 2OG dioxygenase domain-containing protein</fullName>
    </recommendedName>
</protein>